<gene>
    <name evidence="3" type="ORF">EmuJ_000203800</name>
</gene>
<dbReference type="OMA" id="IVPRHYQ"/>
<reference evidence="3" key="1">
    <citation type="journal article" date="2013" name="Nature">
        <title>The genomes of four tapeworm species reveal adaptations to parasitism.</title>
        <authorList>
            <person name="Tsai I.J."/>
            <person name="Zarowiecki M."/>
            <person name="Holroyd N."/>
            <person name="Garciarrubio A."/>
            <person name="Sanchez-Flores A."/>
            <person name="Brooks K.L."/>
            <person name="Tracey A."/>
            <person name="Bobes R.J."/>
            <person name="Fragoso G."/>
            <person name="Sciutto E."/>
            <person name="Aslett M."/>
            <person name="Beasley H."/>
            <person name="Bennett H.M."/>
            <person name="Cai J."/>
            <person name="Camicia F."/>
            <person name="Clark R."/>
            <person name="Cucher M."/>
            <person name="De Silva N."/>
            <person name="Day T.A."/>
            <person name="Deplazes P."/>
            <person name="Estrada K."/>
            <person name="Fernandez C."/>
            <person name="Holland P.W."/>
            <person name="Hou J."/>
            <person name="Hu S."/>
            <person name="Huckvale T."/>
            <person name="Hung S.S."/>
            <person name="Kamenetzky L."/>
            <person name="Keane J.A."/>
            <person name="Kiss F."/>
            <person name="Koziol U."/>
            <person name="Lambert O."/>
            <person name="Liu K."/>
            <person name="Luo X."/>
            <person name="Luo Y."/>
            <person name="Macchiaroli N."/>
            <person name="Nichol S."/>
            <person name="Paps J."/>
            <person name="Parkinson J."/>
            <person name="Pouchkina-Stantcheva N."/>
            <person name="Riddiford N."/>
            <person name="Rosenzvit M."/>
            <person name="Salinas G."/>
            <person name="Wasmuth J.D."/>
            <person name="Zamanian M."/>
            <person name="Zheng Y."/>
            <person name="Cai X."/>
            <person name="Soberon X."/>
            <person name="Olson P.D."/>
            <person name="Laclette J.P."/>
            <person name="Brehm K."/>
            <person name="Berriman M."/>
            <person name="Garciarrubio A."/>
            <person name="Bobes R.J."/>
            <person name="Fragoso G."/>
            <person name="Sanchez-Flores A."/>
            <person name="Estrada K."/>
            <person name="Cevallos M.A."/>
            <person name="Morett E."/>
            <person name="Gonzalez V."/>
            <person name="Portillo T."/>
            <person name="Ochoa-Leyva A."/>
            <person name="Jose M.V."/>
            <person name="Sciutto E."/>
            <person name="Landa A."/>
            <person name="Jimenez L."/>
            <person name="Valdes V."/>
            <person name="Carrero J.C."/>
            <person name="Larralde C."/>
            <person name="Morales-Montor J."/>
            <person name="Limon-Lason J."/>
            <person name="Soberon X."/>
            <person name="Laclette J.P."/>
        </authorList>
    </citation>
    <scope>NUCLEOTIDE SEQUENCE [LARGE SCALE GENOMIC DNA]</scope>
</reference>
<feature type="coiled-coil region" evidence="1">
    <location>
        <begin position="39"/>
        <end position="66"/>
    </location>
</feature>
<keyword evidence="1" id="KW-0175">Coiled coil</keyword>
<dbReference type="EMBL" id="LN902844">
    <property type="protein sequence ID" value="CDI98203.1"/>
    <property type="molecule type" value="Genomic_DNA"/>
</dbReference>
<protein>
    <submittedName>
        <fullName evidence="3">Expressed conserved protein</fullName>
    </submittedName>
</protein>
<name>A0A087W112_ECHMU</name>
<dbReference type="Proteomes" id="UP000017246">
    <property type="component" value="Unassembled WGS sequence"/>
</dbReference>
<dbReference type="OrthoDB" id="6250358at2759"/>
<evidence type="ECO:0000256" key="2">
    <source>
        <dbReference type="SAM" id="MobiDB-lite"/>
    </source>
</evidence>
<reference evidence="3" key="2">
    <citation type="submission" date="2015-11" db="EMBL/GenBank/DDBJ databases">
        <authorList>
            <person name="Zhang Y."/>
            <person name="Guo Z."/>
        </authorList>
    </citation>
    <scope>NUCLEOTIDE SEQUENCE</scope>
</reference>
<organism evidence="3 4">
    <name type="scientific">Echinococcus multilocularis</name>
    <name type="common">Fox tapeworm</name>
    <dbReference type="NCBI Taxonomy" id="6211"/>
    <lineage>
        <taxon>Eukaryota</taxon>
        <taxon>Metazoa</taxon>
        <taxon>Spiralia</taxon>
        <taxon>Lophotrochozoa</taxon>
        <taxon>Platyhelminthes</taxon>
        <taxon>Cestoda</taxon>
        <taxon>Eucestoda</taxon>
        <taxon>Cyclophyllidea</taxon>
        <taxon>Taeniidae</taxon>
        <taxon>Echinococcus</taxon>
    </lineage>
</organism>
<evidence type="ECO:0000256" key="1">
    <source>
        <dbReference type="SAM" id="Coils"/>
    </source>
</evidence>
<dbReference type="AlphaFoldDB" id="A0A087W112"/>
<evidence type="ECO:0000313" key="3">
    <source>
        <dbReference type="EMBL" id="CDI98203.1"/>
    </source>
</evidence>
<feature type="region of interest" description="Disordered" evidence="2">
    <location>
        <begin position="1"/>
        <end position="26"/>
    </location>
</feature>
<keyword evidence="4" id="KW-1185">Reference proteome</keyword>
<proteinExistence type="predicted"/>
<feature type="compositionally biased region" description="Polar residues" evidence="2">
    <location>
        <begin position="391"/>
        <end position="469"/>
    </location>
</feature>
<evidence type="ECO:0000313" key="4">
    <source>
        <dbReference type="Proteomes" id="UP000017246"/>
    </source>
</evidence>
<accession>A0A087W112</accession>
<feature type="compositionally biased region" description="Polar residues" evidence="2">
    <location>
        <begin position="371"/>
        <end position="380"/>
    </location>
</feature>
<feature type="region of interest" description="Disordered" evidence="2">
    <location>
        <begin position="350"/>
        <end position="469"/>
    </location>
</feature>
<sequence length="469" mass="51576">MKNLGKYFKSTGTRQKEETNGSVSAGTDKTVNVAKKTEGTNLDEKVRTLEAQLKAKDEELTEKNNTIKCLQEFSAGTGLRSSAVDFYRVKDKAHRQLIEDTQQLYRELEDFDKLVNSNDKSRYEPPMPPPGTLLSSSNAVGAKDVIVPHHYQCNAHGSSAGGSSKLVNIRRNWEEHNLKILDLNDRLKAAYDLIAKLSKADSAVSTGDAKGQITTTLVPKTQKAPQRDAPTEPTLWYIPEKGGVNAEQKNLLLSLVGDEADEESEEEDWNQAQPAMGHGSTVNDSAPTLLGSNFYNDMYDDGEKPEWLNEIGEIEIVPVQAALLYSLERKSAEVGENKYRQGSLSEAVKEATAFPNTPPSSSKPQEVHYASQRSTRSNGYDSDVSDDGKMKSNTGASDRHNSSYQDQTTANESSKPVISSTHQLYMSGGKWSSQETAGSYQKEPISQVQPRSSARPVHQQSCGYNSDVD</sequence>